<dbReference type="EMBL" id="JAMFMB010000007">
    <property type="protein sequence ID" value="MCL6283372.1"/>
    <property type="molecule type" value="Genomic_DNA"/>
</dbReference>
<dbReference type="Pfam" id="PF08811">
    <property type="entry name" value="DUF1800"/>
    <property type="match status" value="1"/>
</dbReference>
<dbReference type="InterPro" id="IPR014917">
    <property type="entry name" value="DUF1800"/>
</dbReference>
<protein>
    <submittedName>
        <fullName evidence="1">DUF1800 domain-containing protein</fullName>
    </submittedName>
</protein>
<reference evidence="1" key="1">
    <citation type="submission" date="2022-05" db="EMBL/GenBank/DDBJ databases">
        <authorList>
            <person name="Park J.-S."/>
        </authorList>
    </citation>
    <scope>NUCLEOTIDE SEQUENCE</scope>
    <source>
        <strain evidence="1">2012CJ41-6</strain>
    </source>
</reference>
<evidence type="ECO:0000313" key="2">
    <source>
        <dbReference type="Proteomes" id="UP001203880"/>
    </source>
</evidence>
<dbReference type="RefSeq" id="WP_249708216.1">
    <property type="nucleotide sequence ID" value="NZ_JAMFMB010000007.1"/>
</dbReference>
<organism evidence="1 2">
    <name type="scientific">Ruegeria spongiae</name>
    <dbReference type="NCBI Taxonomy" id="2942209"/>
    <lineage>
        <taxon>Bacteria</taxon>
        <taxon>Pseudomonadati</taxon>
        <taxon>Pseudomonadota</taxon>
        <taxon>Alphaproteobacteria</taxon>
        <taxon>Rhodobacterales</taxon>
        <taxon>Roseobacteraceae</taxon>
        <taxon>Ruegeria</taxon>
    </lineage>
</organism>
<gene>
    <name evidence="1" type="ORF">M3P21_07480</name>
</gene>
<keyword evidence="2" id="KW-1185">Reference proteome</keyword>
<accession>A0ABT0Q0Q6</accession>
<proteinExistence type="predicted"/>
<evidence type="ECO:0000313" key="1">
    <source>
        <dbReference type="EMBL" id="MCL6283372.1"/>
    </source>
</evidence>
<dbReference type="Proteomes" id="UP001203880">
    <property type="component" value="Unassembled WGS sequence"/>
</dbReference>
<comment type="caution">
    <text evidence="1">The sequence shown here is derived from an EMBL/GenBank/DDBJ whole genome shotgun (WGS) entry which is preliminary data.</text>
</comment>
<name>A0ABT0Q0Q6_9RHOB</name>
<sequence>MRYSPELAAIRFGCGLSPIVPPPRSVSDLLAGLTGPDEMARTYPIEPFDRFQDRMIDLAALWKAHRKANGREAKGTLRDRIDATRNQARRDASVWFAHTLMRWTDTRTGLHERLAFFWADHFTARGKNGAIRFSGLPYVEQAIRPNMTGYFSDLLISVTTHPLMLQYLDQAYSVGPDSPIARKRPGRGLNENLAREVLELHTMGVDGAYTQDDIRALAELFAGLSFDWAGGFRYRADFAQPGGETVLGQVYGGAQASLSPVLEFLRDLSVHPDTARHIARKLVVHFVSDRPDPDLVAHVARRYRESDGHLLTVYGALLEHPAAWQPALMNVKPPADFVASACRALHLRPKMLDLDRPGRLRRRIGRPLTGMGQRWMEPDGPDGWPEEDAAWVTPQGLASRISWAMTRPRQLVGDLPDPRRFQWDALGSYAPASVRFAAQAAETRAEGVGLILASPTFQRR</sequence>